<sequence>MMTIASLELCSKCKRIEPLFDQLAQNTSGFNFGDVDCEAHKLICQVNKIDKYPQIKLIRGNVAFATFEGDFNEKEMREWVEKMTGPSLLIVGDEEKKDGGDTDETIQSSSQLHNKKQNTNSRITTDEFLNQLQEIQERSSFVMISSEPPSQRYVQTPDRMQQHKSLMSQNRKSFKNEGIQDNEDIKMSITQYEEIANEYYSIGSRFYYIQYPMTKGPIETSTNLNDGEKEKEKEKVFDKQKMFDQREQIDRDTGNVIQNAQIVHMATKQTEELRGALHDLHIEKVLEQLGMSREEMIAFKEISWSAKEELRIMRQQNFLQASIHFEDNDKLFFVIADEQAFSNFSGYYYINSHRIPDVFVVSWIKHLNWTINIGNNSWNKDSIISFLSSVLNKKIRPGSPYQLDKSGISRFTENHPVIIGISIGLLIFGIGILAVLLLLRSEDRHQQIENMRLAKIRAVEQTALKEAELYKQRLLQEEEDEAELAQDIDEQELEREIILKLMKEKARKEKKKKKKQQQKKSNLEMKDESVRNGNNEIQDEDNQTHFKDGIIENKESGNADKIQEDPHSDKVE</sequence>
<evidence type="ECO:0000256" key="4">
    <source>
        <dbReference type="ARBA" id="ARBA00023136"/>
    </source>
</evidence>
<dbReference type="GO" id="GO:0016020">
    <property type="term" value="C:membrane"/>
    <property type="evidence" value="ECO:0007669"/>
    <property type="project" value="UniProtKB-SubCell"/>
</dbReference>
<dbReference type="InterPro" id="IPR036249">
    <property type="entry name" value="Thioredoxin-like_sf"/>
</dbReference>
<comment type="subcellular location">
    <subcellularLocation>
        <location evidence="1">Membrane</location>
        <topology evidence="1">Single-pass membrane protein</topology>
    </subcellularLocation>
</comment>
<accession>A0A5J4X7C8</accession>
<dbReference type="Proteomes" id="UP000324800">
    <property type="component" value="Unassembled WGS sequence"/>
</dbReference>
<keyword evidence="2 6" id="KW-0812">Transmembrane</keyword>
<dbReference type="Pfam" id="PF00085">
    <property type="entry name" value="Thioredoxin"/>
    <property type="match status" value="1"/>
</dbReference>
<evidence type="ECO:0000313" key="8">
    <source>
        <dbReference type="EMBL" id="KAA6403138.1"/>
    </source>
</evidence>
<evidence type="ECO:0000313" key="9">
    <source>
        <dbReference type="Proteomes" id="UP000324800"/>
    </source>
</evidence>
<feature type="region of interest" description="Disordered" evidence="5">
    <location>
        <begin position="507"/>
        <end position="572"/>
    </location>
</feature>
<evidence type="ECO:0000256" key="3">
    <source>
        <dbReference type="ARBA" id="ARBA00022989"/>
    </source>
</evidence>
<dbReference type="AlphaFoldDB" id="A0A5J4X7C8"/>
<feature type="transmembrane region" description="Helical" evidence="6">
    <location>
        <begin position="417"/>
        <end position="439"/>
    </location>
</feature>
<dbReference type="PANTHER" id="PTHR46426">
    <property type="entry name" value="PROTEIN DISULFIDE-ISOMERASE TMX3"/>
    <property type="match status" value="1"/>
</dbReference>
<feature type="compositionally biased region" description="Polar residues" evidence="5">
    <location>
        <begin position="106"/>
        <end position="123"/>
    </location>
</feature>
<protein>
    <recommendedName>
        <fullName evidence="7">Thioredoxin domain-containing protein</fullName>
    </recommendedName>
</protein>
<name>A0A5J4X7C8_9EUKA</name>
<dbReference type="Gene3D" id="3.40.30.10">
    <property type="entry name" value="Glutaredoxin"/>
    <property type="match status" value="1"/>
</dbReference>
<dbReference type="OrthoDB" id="74910at2759"/>
<evidence type="ECO:0000256" key="1">
    <source>
        <dbReference type="ARBA" id="ARBA00004167"/>
    </source>
</evidence>
<keyword evidence="3 6" id="KW-1133">Transmembrane helix</keyword>
<evidence type="ECO:0000256" key="2">
    <source>
        <dbReference type="ARBA" id="ARBA00022692"/>
    </source>
</evidence>
<dbReference type="EMBL" id="SNRW01000134">
    <property type="protein sequence ID" value="KAA6403138.1"/>
    <property type="molecule type" value="Genomic_DNA"/>
</dbReference>
<feature type="region of interest" description="Disordered" evidence="5">
    <location>
        <begin position="92"/>
        <end position="123"/>
    </location>
</feature>
<proteinExistence type="predicted"/>
<feature type="compositionally biased region" description="Basic and acidic residues" evidence="5">
    <location>
        <begin position="542"/>
        <end position="572"/>
    </location>
</feature>
<dbReference type="InterPro" id="IPR013766">
    <property type="entry name" value="Thioredoxin_domain"/>
</dbReference>
<organism evidence="8 9">
    <name type="scientific">Streblomastix strix</name>
    <dbReference type="NCBI Taxonomy" id="222440"/>
    <lineage>
        <taxon>Eukaryota</taxon>
        <taxon>Metamonada</taxon>
        <taxon>Preaxostyla</taxon>
        <taxon>Oxymonadida</taxon>
        <taxon>Streblomastigidae</taxon>
        <taxon>Streblomastix</taxon>
    </lineage>
</organism>
<feature type="compositionally biased region" description="Basic residues" evidence="5">
    <location>
        <begin position="508"/>
        <end position="518"/>
    </location>
</feature>
<reference evidence="8 9" key="1">
    <citation type="submission" date="2019-03" db="EMBL/GenBank/DDBJ databases">
        <title>Single cell metagenomics reveals metabolic interactions within the superorganism composed of flagellate Streblomastix strix and complex community of Bacteroidetes bacteria on its surface.</title>
        <authorList>
            <person name="Treitli S.C."/>
            <person name="Kolisko M."/>
            <person name="Husnik F."/>
            <person name="Keeling P."/>
            <person name="Hampl V."/>
        </authorList>
    </citation>
    <scope>NUCLEOTIDE SEQUENCE [LARGE SCALE GENOMIC DNA]</scope>
    <source>
        <strain evidence="8">ST1C</strain>
    </source>
</reference>
<dbReference type="GO" id="GO:0005783">
    <property type="term" value="C:endoplasmic reticulum"/>
    <property type="evidence" value="ECO:0007669"/>
    <property type="project" value="TreeGrafter"/>
</dbReference>
<dbReference type="InterPro" id="IPR052250">
    <property type="entry name" value="PDI_TMX3"/>
</dbReference>
<comment type="caution">
    <text evidence="8">The sequence shown here is derived from an EMBL/GenBank/DDBJ whole genome shotgun (WGS) entry which is preliminary data.</text>
</comment>
<dbReference type="CDD" id="cd02961">
    <property type="entry name" value="PDI_a_family"/>
    <property type="match status" value="1"/>
</dbReference>
<evidence type="ECO:0000256" key="6">
    <source>
        <dbReference type="SAM" id="Phobius"/>
    </source>
</evidence>
<gene>
    <name evidence="8" type="ORF">EZS28_001326</name>
</gene>
<dbReference type="SUPFAM" id="SSF52833">
    <property type="entry name" value="Thioredoxin-like"/>
    <property type="match status" value="1"/>
</dbReference>
<feature type="domain" description="Thioredoxin" evidence="7">
    <location>
        <begin position="9"/>
        <end position="81"/>
    </location>
</feature>
<keyword evidence="4 6" id="KW-0472">Membrane</keyword>
<evidence type="ECO:0000256" key="5">
    <source>
        <dbReference type="SAM" id="MobiDB-lite"/>
    </source>
</evidence>
<feature type="compositionally biased region" description="Basic and acidic residues" evidence="5">
    <location>
        <begin position="521"/>
        <end position="530"/>
    </location>
</feature>
<dbReference type="PANTHER" id="PTHR46426:SF1">
    <property type="entry name" value="PROTEIN DISULFIDE-ISOMERASE TMX3"/>
    <property type="match status" value="1"/>
</dbReference>
<evidence type="ECO:0000259" key="7">
    <source>
        <dbReference type="Pfam" id="PF00085"/>
    </source>
</evidence>